<name>A0A699HQ48_TANCI</name>
<evidence type="ECO:0000256" key="1">
    <source>
        <dbReference type="SAM" id="MobiDB-lite"/>
    </source>
</evidence>
<dbReference type="PANTHER" id="PTHR24559">
    <property type="entry name" value="TRANSPOSON TY3-I GAG-POL POLYPROTEIN"/>
    <property type="match status" value="1"/>
</dbReference>
<dbReference type="InterPro" id="IPR053134">
    <property type="entry name" value="RNA-dir_DNA_polymerase"/>
</dbReference>
<gene>
    <name evidence="2" type="ORF">Tci_438074</name>
</gene>
<sequence>SALCKCSSTGRPLGAYDLRVVTLRALVYAGLMTSGDARSWYMITGDAKSWVLSVFAYIHCHLKGILYGSCIEKSCIWSLFELGSLRIVVLRNQSSTAVNDNIKGDVRNVIDNNDRKGCTYKEFLACNLKEYDGNGGSIVYTRQIKKMKLVQDISGCKDSQKVKYTTGSFVGQLRRTLRRKEIRGEPSKDRNVRDDNKRSRTLGIEPSDLGFSYKIEIANGQLVKIDKVIRGMDWLSNHKSKIIYHEKAVRIPVPNGKVLRVIKERPEEKRMHAMSAKAKEHKQEEIVVVRDFLVELSSQRKKLQDKGFIRTSLSPWGALVLFVKKKDGSQYFSKIDLRFGYHQLRVHEDDIPKIVFRTCYGHFKFTVMLFDLTNAPTRYWIELFGDYDCKIRYHPGMKNVVADALSKKEKVKPKRV</sequence>
<dbReference type="AlphaFoldDB" id="A0A699HQ48"/>
<dbReference type="Gene3D" id="3.10.10.10">
    <property type="entry name" value="HIV Type 1 Reverse Transcriptase, subunit A, domain 1"/>
    <property type="match status" value="1"/>
</dbReference>
<reference evidence="2" key="1">
    <citation type="journal article" date="2019" name="Sci. Rep.">
        <title>Draft genome of Tanacetum cinerariifolium, the natural source of mosquito coil.</title>
        <authorList>
            <person name="Yamashiro T."/>
            <person name="Shiraishi A."/>
            <person name="Satake H."/>
            <person name="Nakayama K."/>
        </authorList>
    </citation>
    <scope>NUCLEOTIDE SEQUENCE</scope>
</reference>
<organism evidence="2">
    <name type="scientific">Tanacetum cinerariifolium</name>
    <name type="common">Dalmatian daisy</name>
    <name type="synonym">Chrysanthemum cinerariifolium</name>
    <dbReference type="NCBI Taxonomy" id="118510"/>
    <lineage>
        <taxon>Eukaryota</taxon>
        <taxon>Viridiplantae</taxon>
        <taxon>Streptophyta</taxon>
        <taxon>Embryophyta</taxon>
        <taxon>Tracheophyta</taxon>
        <taxon>Spermatophyta</taxon>
        <taxon>Magnoliopsida</taxon>
        <taxon>eudicotyledons</taxon>
        <taxon>Gunneridae</taxon>
        <taxon>Pentapetalae</taxon>
        <taxon>asterids</taxon>
        <taxon>campanulids</taxon>
        <taxon>Asterales</taxon>
        <taxon>Asteraceae</taxon>
        <taxon>Asteroideae</taxon>
        <taxon>Anthemideae</taxon>
        <taxon>Anthemidinae</taxon>
        <taxon>Tanacetum</taxon>
    </lineage>
</organism>
<evidence type="ECO:0000313" key="2">
    <source>
        <dbReference type="EMBL" id="GEY66100.1"/>
    </source>
</evidence>
<feature type="compositionally biased region" description="Basic and acidic residues" evidence="1">
    <location>
        <begin position="182"/>
        <end position="198"/>
    </location>
</feature>
<proteinExistence type="predicted"/>
<feature type="non-terminal residue" evidence="2">
    <location>
        <position position="1"/>
    </location>
</feature>
<accession>A0A699HQ48</accession>
<dbReference type="EMBL" id="BKCJ010197911">
    <property type="protein sequence ID" value="GEY66100.1"/>
    <property type="molecule type" value="Genomic_DNA"/>
</dbReference>
<protein>
    <submittedName>
        <fullName evidence="2">Retrotransposon protein, putative, Ty3-gypsy subclass</fullName>
    </submittedName>
</protein>
<dbReference type="PANTHER" id="PTHR24559:SF444">
    <property type="entry name" value="REVERSE TRANSCRIPTASE DOMAIN-CONTAINING PROTEIN"/>
    <property type="match status" value="1"/>
</dbReference>
<dbReference type="InterPro" id="IPR043502">
    <property type="entry name" value="DNA/RNA_pol_sf"/>
</dbReference>
<feature type="region of interest" description="Disordered" evidence="1">
    <location>
        <begin position="182"/>
        <end position="201"/>
    </location>
</feature>
<dbReference type="SUPFAM" id="SSF56672">
    <property type="entry name" value="DNA/RNA polymerases"/>
    <property type="match status" value="1"/>
</dbReference>
<comment type="caution">
    <text evidence="2">The sequence shown here is derived from an EMBL/GenBank/DDBJ whole genome shotgun (WGS) entry which is preliminary data.</text>
</comment>